<comment type="similarity">
    <text evidence="1">Belongs to the UPF0312 family.</text>
</comment>
<dbReference type="RefSeq" id="WP_151844853.1">
    <property type="nucleotide sequence ID" value="NZ_WBZJ01000004.1"/>
</dbReference>
<dbReference type="Gene3D" id="2.40.128.110">
    <property type="entry name" value="Lipid/polyisoprenoid-binding, YceI-like"/>
    <property type="match status" value="1"/>
</dbReference>
<keyword evidence="4" id="KW-1185">Reference proteome</keyword>
<proteinExistence type="inferred from homology"/>
<dbReference type="PANTHER" id="PTHR34406:SF1">
    <property type="entry name" value="PROTEIN YCEI"/>
    <property type="match status" value="1"/>
</dbReference>
<evidence type="ECO:0000313" key="4">
    <source>
        <dbReference type="Proteomes" id="UP000436181"/>
    </source>
</evidence>
<dbReference type="SMART" id="SM00867">
    <property type="entry name" value="YceI"/>
    <property type="match status" value="1"/>
</dbReference>
<evidence type="ECO:0000256" key="1">
    <source>
        <dbReference type="ARBA" id="ARBA00008812"/>
    </source>
</evidence>
<comment type="caution">
    <text evidence="3">The sequence shown here is derived from an EMBL/GenBank/DDBJ whole genome shotgun (WGS) entry which is preliminary data.</text>
</comment>
<accession>A0ABQ6VDM7</accession>
<dbReference type="InterPro" id="IPR036761">
    <property type="entry name" value="TTHA0802/YceI-like_sf"/>
</dbReference>
<dbReference type="Proteomes" id="UP000436181">
    <property type="component" value="Unassembled WGS sequence"/>
</dbReference>
<dbReference type="PANTHER" id="PTHR34406">
    <property type="entry name" value="PROTEIN YCEI"/>
    <property type="match status" value="1"/>
</dbReference>
<name>A0ABQ6VDM7_9CORY</name>
<evidence type="ECO:0000259" key="2">
    <source>
        <dbReference type="SMART" id="SM00867"/>
    </source>
</evidence>
<sequence>MSTLNTYSGTYTIDPTHSEIGFTARHAMITKVRGAFNTFEGTATTGENLDGASITVTINADSIDTRNADRDAHVKGADFFDVEQFPHITFTSTDITADGETLIVTGDLTIKDTTKSVTINFDFEGAATDAFGQDRVGFSGSTTINRREYGLEWQTKLDNGGVMVSDKITLNFDISAIKQS</sequence>
<feature type="domain" description="Lipid/polyisoprenoid-binding YceI-like" evidence="2">
    <location>
        <begin position="10"/>
        <end position="177"/>
    </location>
</feature>
<dbReference type="Pfam" id="PF04264">
    <property type="entry name" value="YceI"/>
    <property type="match status" value="1"/>
</dbReference>
<dbReference type="SUPFAM" id="SSF101874">
    <property type="entry name" value="YceI-like"/>
    <property type="match status" value="1"/>
</dbReference>
<reference evidence="3 4" key="1">
    <citation type="submission" date="2019-10" db="EMBL/GenBank/DDBJ databases">
        <title>Corynebacterium sp novel species isolated from the respiratory tract of Marmot.</title>
        <authorList>
            <person name="Zhang G."/>
        </authorList>
    </citation>
    <scope>NUCLEOTIDE SEQUENCE [LARGE SCALE GENOMIC DNA]</scope>
    <source>
        <strain evidence="3 4">336</strain>
    </source>
</reference>
<dbReference type="EMBL" id="WBZJ01000004">
    <property type="protein sequence ID" value="KAB3519212.1"/>
    <property type="molecule type" value="Genomic_DNA"/>
</dbReference>
<protein>
    <submittedName>
        <fullName evidence="3">YceI family protein</fullName>
    </submittedName>
</protein>
<gene>
    <name evidence="3" type="ORF">F8377_09480</name>
</gene>
<dbReference type="InterPro" id="IPR007372">
    <property type="entry name" value="Lipid/polyisoprenoid-bd_YceI"/>
</dbReference>
<evidence type="ECO:0000313" key="3">
    <source>
        <dbReference type="EMBL" id="KAB3519212.1"/>
    </source>
</evidence>
<organism evidence="3 4">
    <name type="scientific">Corynebacterium zhongnanshanii</name>
    <dbReference type="NCBI Taxonomy" id="2768834"/>
    <lineage>
        <taxon>Bacteria</taxon>
        <taxon>Bacillati</taxon>
        <taxon>Actinomycetota</taxon>
        <taxon>Actinomycetes</taxon>
        <taxon>Mycobacteriales</taxon>
        <taxon>Corynebacteriaceae</taxon>
        <taxon>Corynebacterium</taxon>
    </lineage>
</organism>